<organism evidence="4">
    <name type="scientific">marine metagenome</name>
    <dbReference type="NCBI Taxonomy" id="408172"/>
    <lineage>
        <taxon>unclassified sequences</taxon>
        <taxon>metagenomes</taxon>
        <taxon>ecological metagenomes</taxon>
    </lineage>
</organism>
<dbReference type="Gene3D" id="3.50.50.60">
    <property type="entry name" value="FAD/NAD(P)-binding domain"/>
    <property type="match status" value="1"/>
</dbReference>
<feature type="domain" description="FAD-dependent oxidoreductase 2 FAD-binding" evidence="3">
    <location>
        <begin position="17"/>
        <end position="56"/>
    </location>
</feature>
<evidence type="ECO:0000313" key="4">
    <source>
        <dbReference type="EMBL" id="SVB44202.1"/>
    </source>
</evidence>
<dbReference type="Pfam" id="PF00890">
    <property type="entry name" value="FAD_binding_2"/>
    <property type="match status" value="1"/>
</dbReference>
<evidence type="ECO:0000256" key="1">
    <source>
        <dbReference type="ARBA" id="ARBA00022630"/>
    </source>
</evidence>
<accession>A0A382E1E9</accession>
<reference evidence="4" key="1">
    <citation type="submission" date="2018-05" db="EMBL/GenBank/DDBJ databases">
        <authorList>
            <person name="Lanie J.A."/>
            <person name="Ng W.-L."/>
            <person name="Kazmierczak K.M."/>
            <person name="Andrzejewski T.M."/>
            <person name="Davidsen T.M."/>
            <person name="Wayne K.J."/>
            <person name="Tettelin H."/>
            <person name="Glass J.I."/>
            <person name="Rusch D."/>
            <person name="Podicherti R."/>
            <person name="Tsui H.-C.T."/>
            <person name="Winkler M.E."/>
        </authorList>
    </citation>
    <scope>NUCLEOTIDE SEQUENCE</scope>
</reference>
<name>A0A382E1E9_9ZZZZ</name>
<evidence type="ECO:0000256" key="2">
    <source>
        <dbReference type="ARBA" id="ARBA00023002"/>
    </source>
</evidence>
<evidence type="ECO:0000259" key="3">
    <source>
        <dbReference type="Pfam" id="PF00890"/>
    </source>
</evidence>
<proteinExistence type="predicted"/>
<dbReference type="SUPFAM" id="SSF51905">
    <property type="entry name" value="FAD/NAD(P)-binding domain"/>
    <property type="match status" value="1"/>
</dbReference>
<keyword evidence="2" id="KW-0560">Oxidoreductase</keyword>
<dbReference type="AlphaFoldDB" id="A0A382E1E9"/>
<dbReference type="InterPro" id="IPR003953">
    <property type="entry name" value="FAD-dep_OxRdtase_2_FAD-bd"/>
</dbReference>
<dbReference type="GO" id="GO:0016491">
    <property type="term" value="F:oxidoreductase activity"/>
    <property type="evidence" value="ECO:0007669"/>
    <property type="project" value="UniProtKB-KW"/>
</dbReference>
<dbReference type="InterPro" id="IPR036188">
    <property type="entry name" value="FAD/NAD-bd_sf"/>
</dbReference>
<keyword evidence="1" id="KW-0285">Flavoprotein</keyword>
<protein>
    <recommendedName>
        <fullName evidence="3">FAD-dependent oxidoreductase 2 FAD-binding domain-containing protein</fullName>
    </recommendedName>
</protein>
<gene>
    <name evidence="4" type="ORF">METZ01_LOCUS197056</name>
</gene>
<dbReference type="EMBL" id="UINC01042067">
    <property type="protein sequence ID" value="SVB44202.1"/>
    <property type="molecule type" value="Genomic_DNA"/>
</dbReference>
<sequence>MNRVGGVAHSVIPEVEIVVIGGGVVGTCLAAFLAEGGAEVACVDDGHHSGSTANAGSL</sequence>
<feature type="non-terminal residue" evidence="4">
    <location>
        <position position="58"/>
    </location>
</feature>